<evidence type="ECO:0000313" key="3">
    <source>
        <dbReference type="Proteomes" id="UP001159075"/>
    </source>
</evidence>
<proteinExistence type="predicted"/>
<evidence type="ECO:0000256" key="1">
    <source>
        <dbReference type="SAM" id="MobiDB-lite"/>
    </source>
</evidence>
<keyword evidence="3" id="KW-1185">Reference proteome</keyword>
<comment type="caution">
    <text evidence="2">The sequence shown here is derived from an EMBL/GenBank/DDBJ whole genome shotgun (WGS) entry which is preliminary data.</text>
</comment>
<protein>
    <submittedName>
        <fullName evidence="2">Uncharacterized protein</fullName>
    </submittedName>
</protein>
<organism evidence="2 3">
    <name type="scientific">Shewanella xiamenensis</name>
    <dbReference type="NCBI Taxonomy" id="332186"/>
    <lineage>
        <taxon>Bacteria</taxon>
        <taxon>Pseudomonadati</taxon>
        <taxon>Pseudomonadota</taxon>
        <taxon>Gammaproteobacteria</taxon>
        <taxon>Alteromonadales</taxon>
        <taxon>Shewanellaceae</taxon>
        <taxon>Shewanella</taxon>
    </lineage>
</organism>
<feature type="region of interest" description="Disordered" evidence="1">
    <location>
        <begin position="1"/>
        <end position="23"/>
    </location>
</feature>
<name>A0ABT6UIS8_9GAMM</name>
<dbReference type="Proteomes" id="UP001159075">
    <property type="component" value="Unassembled WGS sequence"/>
</dbReference>
<dbReference type="RefSeq" id="WP_282679905.1">
    <property type="nucleotide sequence ID" value="NZ_JAOTLW010000022.1"/>
</dbReference>
<dbReference type="EMBL" id="JAOTLW010000022">
    <property type="protein sequence ID" value="MDI5833426.1"/>
    <property type="molecule type" value="Genomic_DNA"/>
</dbReference>
<gene>
    <name evidence="2" type="ORF">ODY93_17725</name>
</gene>
<accession>A0ABT6UIS8</accession>
<evidence type="ECO:0000313" key="2">
    <source>
        <dbReference type="EMBL" id="MDI5833426.1"/>
    </source>
</evidence>
<sequence>MSDIGSLENPIIPTPEVSSPTKDFNDVYSRRGQLLDETKFGVLEQNFEDVNRASDESTYILNVISNPYLDTNAVKIALYFYTALSERGDIFGVSQPEPDGINWENYGEDGVLYVKSRDGYTDMEDYLMKDISFLSTVLFEKLNIAPSFPRLTGYLRQLHGFSYITVTDINIHNTKSGLISLRKDLKDKAKTAEKCKSLTLGRSPLKHIRISKYMRKANISDRWVWANEKKS</sequence>
<reference evidence="2 3" key="1">
    <citation type="submission" date="2022-09" db="EMBL/GenBank/DDBJ databases">
        <title>The outer-membrane cytochrome OmcA is essential for infection of Shewanella oneidensis by a zebrafish-associated bacteriophage.</title>
        <authorList>
            <person name="Grenfell A.W."/>
            <person name="Intile P."/>
            <person name="Mcfarlane J."/>
            <person name="Leung D."/>
            <person name="Abdalla K."/>
            <person name="Wold M."/>
            <person name="Kees E."/>
            <person name="Gralnick J."/>
        </authorList>
    </citation>
    <scope>NUCLEOTIDE SEQUENCE [LARGE SCALE GENOMIC DNA]</scope>
    <source>
        <strain evidence="2 3">NF-5</strain>
    </source>
</reference>